<dbReference type="Gene3D" id="2.160.20.10">
    <property type="entry name" value="Single-stranded right-handed beta-helix, Pectin lyase-like"/>
    <property type="match status" value="1"/>
</dbReference>
<keyword evidence="3 5" id="KW-0732">Signal</keyword>
<evidence type="ECO:0000256" key="4">
    <source>
        <dbReference type="SAM" id="MobiDB-lite"/>
    </source>
</evidence>
<evidence type="ECO:0000313" key="9">
    <source>
        <dbReference type="Proteomes" id="UP001205861"/>
    </source>
</evidence>
<evidence type="ECO:0000256" key="1">
    <source>
        <dbReference type="ARBA" id="ARBA00004613"/>
    </source>
</evidence>
<organism evidence="8 9">
    <name type="scientific">Massilia solisilvae</name>
    <dbReference type="NCBI Taxonomy" id="1811225"/>
    <lineage>
        <taxon>Bacteria</taxon>
        <taxon>Pseudomonadati</taxon>
        <taxon>Pseudomonadota</taxon>
        <taxon>Betaproteobacteria</taxon>
        <taxon>Burkholderiales</taxon>
        <taxon>Oxalobacteraceae</taxon>
        <taxon>Telluria group</taxon>
        <taxon>Massilia</taxon>
    </lineage>
</organism>
<evidence type="ECO:0000256" key="3">
    <source>
        <dbReference type="ARBA" id="ARBA00022729"/>
    </source>
</evidence>
<reference evidence="8 9" key="1">
    <citation type="submission" date="2022-08" db="EMBL/GenBank/DDBJ databases">
        <title>Reclassification of Massilia species as members of the genera Telluria, Duganella, Pseudoduganella, Mokoshia gen. nov. and Zemynaea gen. nov. using orthogonal and non-orthogonal genome-based approaches.</title>
        <authorList>
            <person name="Bowman J.P."/>
        </authorList>
    </citation>
    <scope>NUCLEOTIDE SEQUENCE [LARGE SCALE GENOMIC DNA]</scope>
    <source>
        <strain evidence="8 9">JCM 31607</strain>
    </source>
</reference>
<dbReference type="InterPro" id="IPR039448">
    <property type="entry name" value="Beta_helix"/>
</dbReference>
<proteinExistence type="predicted"/>
<dbReference type="PANTHER" id="PTHR40088">
    <property type="entry name" value="PECTATE LYASE (EUROFUNG)"/>
    <property type="match status" value="1"/>
</dbReference>
<comment type="subcellular location">
    <subcellularLocation>
        <location evidence="1">Secreted</location>
    </subcellularLocation>
</comment>
<evidence type="ECO:0000256" key="2">
    <source>
        <dbReference type="ARBA" id="ARBA00022525"/>
    </source>
</evidence>
<dbReference type="Pfam" id="PF07602">
    <property type="entry name" value="DUF1565"/>
    <property type="match status" value="1"/>
</dbReference>
<keyword evidence="9" id="KW-1185">Reference proteome</keyword>
<feature type="domain" description="Right handed beta helix" evidence="7">
    <location>
        <begin position="161"/>
        <end position="322"/>
    </location>
</feature>
<feature type="signal peptide" evidence="5">
    <location>
        <begin position="1"/>
        <end position="30"/>
    </location>
</feature>
<dbReference type="InterPro" id="IPR052052">
    <property type="entry name" value="Polysaccharide_Lyase_9"/>
</dbReference>
<dbReference type="EMBL" id="JANUGV010000004">
    <property type="protein sequence ID" value="MCS0609575.1"/>
    <property type="molecule type" value="Genomic_DNA"/>
</dbReference>
<sequence length="390" mass="41407">MPPIPSPGRLARAALTVLPCCLMVMLSACRMRDTTSEQMVIPEVVRANLYVSPNGSDSNPGSEEEPFRTILRAAQVVTPGTTVHVAPGVYTGGFKTTASGSPEARIVYESTERWGAKIVPPLNSSSSTAWQNRGNFVDIIGFEIDGSQYQGGAKWLSGIYNGGSYVSIRANHVHHIANDVPCESGGGAGIGVDGYYRGIKSEVVRNSVHDIGPDSCRFVHGIYVSTSASVKNNIVYRVSGAGIHLWHDANNVIISGNTVTASDVGIIVGGGDFYHTQGPNDRTQVFNNIVYDNKAGVVEQGATGAHNSYRNNLVFQNSAGDWKLSEGMTHTGTVAAPPGFLSYDRKGTPDFRLTVKSPAVGKGLRGGESAEQDFEDKPRGAAVDIGAVQH</sequence>
<dbReference type="InterPro" id="IPR012334">
    <property type="entry name" value="Pectin_lyas_fold"/>
</dbReference>
<feature type="region of interest" description="Disordered" evidence="4">
    <location>
        <begin position="360"/>
        <end position="390"/>
    </location>
</feature>
<dbReference type="Proteomes" id="UP001205861">
    <property type="component" value="Unassembled WGS sequence"/>
</dbReference>
<evidence type="ECO:0000256" key="5">
    <source>
        <dbReference type="SAM" id="SignalP"/>
    </source>
</evidence>
<feature type="domain" description="DUF1565" evidence="6">
    <location>
        <begin position="54"/>
        <end position="91"/>
    </location>
</feature>
<dbReference type="InterPro" id="IPR006626">
    <property type="entry name" value="PbH1"/>
</dbReference>
<evidence type="ECO:0000259" key="6">
    <source>
        <dbReference type="Pfam" id="PF07602"/>
    </source>
</evidence>
<dbReference type="Pfam" id="PF13229">
    <property type="entry name" value="Beta_helix"/>
    <property type="match status" value="1"/>
</dbReference>
<name>A0ABT2BM84_9BURK</name>
<feature type="chain" id="PRO_5046349622" evidence="5">
    <location>
        <begin position="31"/>
        <end position="390"/>
    </location>
</feature>
<evidence type="ECO:0000313" key="8">
    <source>
        <dbReference type="EMBL" id="MCS0609575.1"/>
    </source>
</evidence>
<dbReference type="PANTHER" id="PTHR40088:SF2">
    <property type="entry name" value="SECRETED SUGAR HYDROLASE"/>
    <property type="match status" value="1"/>
</dbReference>
<dbReference type="InterPro" id="IPR011050">
    <property type="entry name" value="Pectin_lyase_fold/virulence"/>
</dbReference>
<dbReference type="RefSeq" id="WP_258857228.1">
    <property type="nucleotide sequence ID" value="NZ_JANUGV010000004.1"/>
</dbReference>
<evidence type="ECO:0000259" key="7">
    <source>
        <dbReference type="Pfam" id="PF13229"/>
    </source>
</evidence>
<dbReference type="SMART" id="SM00710">
    <property type="entry name" value="PbH1"/>
    <property type="match status" value="3"/>
</dbReference>
<dbReference type="SUPFAM" id="SSF51126">
    <property type="entry name" value="Pectin lyase-like"/>
    <property type="match status" value="1"/>
</dbReference>
<dbReference type="InterPro" id="IPR011459">
    <property type="entry name" value="DUF1565"/>
</dbReference>
<accession>A0ABT2BM84</accession>
<keyword evidence="2" id="KW-0964">Secreted</keyword>
<comment type="caution">
    <text evidence="8">The sequence shown here is derived from an EMBL/GenBank/DDBJ whole genome shotgun (WGS) entry which is preliminary data.</text>
</comment>
<protein>
    <submittedName>
        <fullName evidence="8">DUF1565 domain-containing protein</fullName>
    </submittedName>
</protein>
<gene>
    <name evidence="8" type="ORF">NX773_15515</name>
</gene>